<evidence type="ECO:0000256" key="1">
    <source>
        <dbReference type="SAM" id="Phobius"/>
    </source>
</evidence>
<dbReference type="EMBL" id="OR885926">
    <property type="protein sequence ID" value="WVX90788.1"/>
    <property type="molecule type" value="Genomic_DNA"/>
</dbReference>
<sequence length="31" mass="3788">MIIKKNLQGVYFHSFMYLLFTLLYEPITYSL</sequence>
<feature type="transmembrane region" description="Helical" evidence="1">
    <location>
        <begin position="7"/>
        <end position="24"/>
    </location>
</feature>
<accession>A0AAU6MXG6</accession>
<protein>
    <submittedName>
        <fullName evidence="2">Uncharacterized protein</fullName>
    </submittedName>
</protein>
<keyword evidence="1" id="KW-1133">Transmembrane helix</keyword>
<keyword evidence="1" id="KW-0812">Transmembrane</keyword>
<name>A0AAU6MXG6_9CAUD</name>
<organism evidence="2">
    <name type="scientific">Staphylococcus phage 184DA</name>
    <dbReference type="NCBI Taxonomy" id="3110532"/>
    <lineage>
        <taxon>Viruses</taxon>
        <taxon>Duplodnaviria</taxon>
        <taxon>Heunggongvirae</taxon>
        <taxon>Uroviricota</taxon>
        <taxon>Caudoviricetes</taxon>
    </lineage>
</organism>
<reference evidence="2" key="1">
    <citation type="submission" date="2023-11" db="EMBL/GenBank/DDBJ databases">
        <title>Characterization of a newly isolated phage infecting non-aureus staphylococci isolated from bovine mastitis.</title>
        <authorList>
            <person name="Wanecka A."/>
            <person name="Marynowska M."/>
            <person name="Wesolowski W."/>
            <person name="Bloch S."/>
            <person name="Nejman-Falenczyk B."/>
            <person name="Neumann J."/>
            <person name="Krol J."/>
            <person name="Florek M."/>
            <person name="Ulanicki K."/>
            <person name="Napierala A."/>
            <person name="Twardon J."/>
            <person name="Wolska B."/>
            <person name="Porebska J."/>
            <person name="Ziubrzycka A."/>
            <person name="Czeretowicz I."/>
            <person name="Benisz M."/>
        </authorList>
    </citation>
    <scope>NUCLEOTIDE SEQUENCE</scope>
</reference>
<keyword evidence="1" id="KW-0472">Membrane</keyword>
<evidence type="ECO:0000313" key="2">
    <source>
        <dbReference type="EMBL" id="WVX90788.1"/>
    </source>
</evidence>
<gene>
    <name evidence="2" type="ORF">184DA_182</name>
</gene>
<proteinExistence type="predicted"/>